<dbReference type="InterPro" id="IPR001190">
    <property type="entry name" value="SRCR"/>
</dbReference>
<protein>
    <recommendedName>
        <fullName evidence="14">Peptidase S1 domain-containing protein</fullName>
    </recommendedName>
</protein>
<keyword evidence="9" id="KW-0472">Membrane</keyword>
<evidence type="ECO:0008006" key="14">
    <source>
        <dbReference type="Google" id="ProtNLM"/>
    </source>
</evidence>
<keyword evidence="4 6" id="KW-1015">Disulfide bond</keyword>
<dbReference type="Gene3D" id="2.40.10.10">
    <property type="entry name" value="Trypsin-like serine proteases"/>
    <property type="match status" value="1"/>
</dbReference>
<dbReference type="PROSITE" id="PS00135">
    <property type="entry name" value="TRYPSIN_SER"/>
    <property type="match status" value="1"/>
</dbReference>
<dbReference type="InterPro" id="IPR001314">
    <property type="entry name" value="Peptidase_S1A"/>
</dbReference>
<dbReference type="PRINTS" id="PR00722">
    <property type="entry name" value="CHYMOTRYPSIN"/>
</dbReference>
<evidence type="ECO:0000256" key="4">
    <source>
        <dbReference type="ARBA" id="ARBA00023157"/>
    </source>
</evidence>
<sequence length="512" mass="55454">MQKVQKALQEKETFIKRESSQNEPPPPYHSVVGQPQPPILPYGGVVYGVGPGLTPPTQPNYIPQYPPPVVAPKIILPSKSPSSTKKRCCGRNAHCYGGTGGALMVLALVALAIWLGVRYGSRIATAIVDCDEDEGKDPRSDNLPLPKYEICPNNSVQCDGIRDCLMGTDETNCVRFGDSNALQVRTSQDGPFLPVCYQGWDYSYADQTCAQLGFRKSYFTKAIQYPNSIGLTLTKRSPLPIQGLVKSSSSCPGQEAVSLQCVDCGLQHLTSRIIGGNASKTGQWPWQLSLHFRGLHVCGGVLISPDFVLTAAHCFPRNNALALLAENWKVYGGFISLDKLPLPYLVKKILLNENYNNKTNDQDVALLKLASPVFFNEKVQPACLPTFDQQLPQGIKCYTSGFGTTVTGSSIVSKNLMDVAVDIIDTQVCNSLRVYGGAITKNMLCAGELDGGKDSCQGDSGGPLVCVGGSRWYLVGITSWGAGCGDRNKPGVYTKVSSVLPWIYSNMQQERP</sequence>
<evidence type="ECO:0000256" key="8">
    <source>
        <dbReference type="SAM" id="MobiDB-lite"/>
    </source>
</evidence>
<keyword evidence="13" id="KW-1185">Reference proteome</keyword>
<feature type="domain" description="Peptidase S1" evidence="10">
    <location>
        <begin position="273"/>
        <end position="508"/>
    </location>
</feature>
<dbReference type="Proteomes" id="UP000265040">
    <property type="component" value="Chromosome 13"/>
</dbReference>
<dbReference type="SMART" id="SM00020">
    <property type="entry name" value="Tryp_SPc"/>
    <property type="match status" value="1"/>
</dbReference>
<dbReference type="InterPro" id="IPR001254">
    <property type="entry name" value="Trypsin_dom"/>
</dbReference>
<feature type="compositionally biased region" description="Basic and acidic residues" evidence="8">
    <location>
        <begin position="8"/>
        <end position="20"/>
    </location>
</feature>
<comment type="caution">
    <text evidence="6">Lacks conserved residue(s) required for the propagation of feature annotation.</text>
</comment>
<feature type="disulfide bond" evidence="6">
    <location>
        <begin position="251"/>
        <end position="261"/>
    </location>
</feature>
<evidence type="ECO:0000313" key="12">
    <source>
        <dbReference type="Ensembl" id="ENSATEP00000074150.1"/>
    </source>
</evidence>
<dbReference type="GO" id="GO:0016020">
    <property type="term" value="C:membrane"/>
    <property type="evidence" value="ECO:0007669"/>
    <property type="project" value="InterPro"/>
</dbReference>
<evidence type="ECO:0000256" key="6">
    <source>
        <dbReference type="PROSITE-ProRule" id="PRU00196"/>
    </source>
</evidence>
<reference evidence="12" key="2">
    <citation type="submission" date="2025-08" db="UniProtKB">
        <authorList>
            <consortium name="Ensembl"/>
        </authorList>
    </citation>
    <scope>IDENTIFICATION</scope>
</reference>
<evidence type="ECO:0000256" key="3">
    <source>
        <dbReference type="ARBA" id="ARBA00022825"/>
    </source>
</evidence>
<dbReference type="FunFam" id="2.40.10.10:FF:000003">
    <property type="entry name" value="Transmembrane serine protease 3"/>
    <property type="match status" value="1"/>
</dbReference>
<accession>A0AAQ6IBB5</accession>
<evidence type="ECO:0000256" key="1">
    <source>
        <dbReference type="ARBA" id="ARBA00022670"/>
    </source>
</evidence>
<evidence type="ECO:0000256" key="5">
    <source>
        <dbReference type="ARBA" id="ARBA00023180"/>
    </source>
</evidence>
<dbReference type="PANTHER" id="PTHR24252">
    <property type="entry name" value="ACROSIN-RELATED"/>
    <property type="match status" value="1"/>
</dbReference>
<dbReference type="InterPro" id="IPR018114">
    <property type="entry name" value="TRYPSIN_HIS"/>
</dbReference>
<dbReference type="InterPro" id="IPR036055">
    <property type="entry name" value="LDL_receptor-like_sf"/>
</dbReference>
<reference evidence="12 13" key="1">
    <citation type="submission" date="2021-04" db="EMBL/GenBank/DDBJ databases">
        <authorList>
            <consortium name="Wellcome Sanger Institute Data Sharing"/>
        </authorList>
    </citation>
    <scope>NUCLEOTIDE SEQUENCE [LARGE SCALE GENOMIC DNA]</scope>
</reference>
<dbReference type="SUPFAM" id="SSF50494">
    <property type="entry name" value="Trypsin-like serine proteases"/>
    <property type="match status" value="1"/>
</dbReference>
<name>A0AAQ6IBB5_ANATE</name>
<evidence type="ECO:0000313" key="13">
    <source>
        <dbReference type="Proteomes" id="UP000265040"/>
    </source>
</evidence>
<dbReference type="AlphaFoldDB" id="A0AAQ6IBB5"/>
<dbReference type="InterPro" id="IPR036772">
    <property type="entry name" value="SRCR-like_dom_sf"/>
</dbReference>
<dbReference type="InterPro" id="IPR009003">
    <property type="entry name" value="Peptidase_S1_PA"/>
</dbReference>
<proteinExistence type="predicted"/>
<keyword evidence="9" id="KW-0812">Transmembrane</keyword>
<feature type="transmembrane region" description="Helical" evidence="9">
    <location>
        <begin position="95"/>
        <end position="117"/>
    </location>
</feature>
<dbReference type="InterPro" id="IPR033116">
    <property type="entry name" value="TRYPSIN_SER"/>
</dbReference>
<keyword evidence="5" id="KW-0325">Glycoprotein</keyword>
<organism evidence="12 13">
    <name type="scientific">Anabas testudineus</name>
    <name type="common">Climbing perch</name>
    <name type="synonym">Anthias testudineus</name>
    <dbReference type="NCBI Taxonomy" id="64144"/>
    <lineage>
        <taxon>Eukaryota</taxon>
        <taxon>Metazoa</taxon>
        <taxon>Chordata</taxon>
        <taxon>Craniata</taxon>
        <taxon>Vertebrata</taxon>
        <taxon>Euteleostomi</taxon>
        <taxon>Actinopterygii</taxon>
        <taxon>Neopterygii</taxon>
        <taxon>Teleostei</taxon>
        <taxon>Neoteleostei</taxon>
        <taxon>Acanthomorphata</taxon>
        <taxon>Anabantaria</taxon>
        <taxon>Anabantiformes</taxon>
        <taxon>Anabantoidei</taxon>
        <taxon>Anabantidae</taxon>
        <taxon>Anabas</taxon>
    </lineage>
</organism>
<keyword evidence="2 7" id="KW-0378">Hydrolase</keyword>
<dbReference type="Pfam" id="PF00089">
    <property type="entry name" value="Trypsin"/>
    <property type="match status" value="1"/>
</dbReference>
<dbReference type="GeneTree" id="ENSGT00940000159197"/>
<dbReference type="SUPFAM" id="SSF56487">
    <property type="entry name" value="SRCR-like"/>
    <property type="match status" value="1"/>
</dbReference>
<dbReference type="PANTHER" id="PTHR24252:SF27">
    <property type="entry name" value="TRANSMEMBRANE PROTEASE SERINE 3-LIKE"/>
    <property type="match status" value="1"/>
</dbReference>
<feature type="region of interest" description="Disordered" evidence="8">
    <location>
        <begin position="1"/>
        <end position="35"/>
    </location>
</feature>
<dbReference type="Pfam" id="PF15494">
    <property type="entry name" value="SRCR_2"/>
    <property type="match status" value="1"/>
</dbReference>
<reference evidence="12" key="3">
    <citation type="submission" date="2025-09" db="UniProtKB">
        <authorList>
            <consortium name="Ensembl"/>
        </authorList>
    </citation>
    <scope>IDENTIFICATION</scope>
</reference>
<keyword evidence="1 7" id="KW-0645">Protease</keyword>
<evidence type="ECO:0000256" key="7">
    <source>
        <dbReference type="RuleBase" id="RU363034"/>
    </source>
</evidence>
<dbReference type="PROSITE" id="PS50240">
    <property type="entry name" value="TRYPSIN_DOM"/>
    <property type="match status" value="1"/>
</dbReference>
<dbReference type="CDD" id="cd00190">
    <property type="entry name" value="Tryp_SPc"/>
    <property type="match status" value="1"/>
</dbReference>
<dbReference type="PROSITE" id="PS50287">
    <property type="entry name" value="SRCR_2"/>
    <property type="match status" value="1"/>
</dbReference>
<dbReference type="InterPro" id="IPR043504">
    <property type="entry name" value="Peptidase_S1_PA_chymotrypsin"/>
</dbReference>
<dbReference type="PROSITE" id="PS00134">
    <property type="entry name" value="TRYPSIN_HIS"/>
    <property type="match status" value="1"/>
</dbReference>
<dbReference type="Ensembl" id="ENSATET00000075744.1">
    <property type="protein sequence ID" value="ENSATEP00000074150.1"/>
    <property type="gene ID" value="ENSATEG00000012152.3"/>
</dbReference>
<keyword evidence="9" id="KW-1133">Transmembrane helix</keyword>
<dbReference type="GO" id="GO:0006508">
    <property type="term" value="P:proteolysis"/>
    <property type="evidence" value="ECO:0007669"/>
    <property type="project" value="UniProtKB-KW"/>
</dbReference>
<dbReference type="SUPFAM" id="SSF57424">
    <property type="entry name" value="LDL receptor-like module"/>
    <property type="match status" value="1"/>
</dbReference>
<keyword evidence="3 7" id="KW-0720">Serine protease</keyword>
<dbReference type="GO" id="GO:0004252">
    <property type="term" value="F:serine-type endopeptidase activity"/>
    <property type="evidence" value="ECO:0007669"/>
    <property type="project" value="InterPro"/>
</dbReference>
<evidence type="ECO:0000259" key="11">
    <source>
        <dbReference type="PROSITE" id="PS50287"/>
    </source>
</evidence>
<evidence type="ECO:0000256" key="2">
    <source>
        <dbReference type="ARBA" id="ARBA00022801"/>
    </source>
</evidence>
<evidence type="ECO:0000259" key="10">
    <source>
        <dbReference type="PROSITE" id="PS50240"/>
    </source>
</evidence>
<evidence type="ECO:0000256" key="9">
    <source>
        <dbReference type="SAM" id="Phobius"/>
    </source>
</evidence>
<feature type="domain" description="SRCR" evidence="11">
    <location>
        <begin position="182"/>
        <end position="261"/>
    </location>
</feature>